<evidence type="ECO:0000313" key="2">
    <source>
        <dbReference type="EMBL" id="KAL3694091.1"/>
    </source>
</evidence>
<keyword evidence="3" id="KW-1185">Reference proteome</keyword>
<proteinExistence type="predicted"/>
<organism evidence="2 3">
    <name type="scientific">Riccia sorocarpa</name>
    <dbReference type="NCBI Taxonomy" id="122646"/>
    <lineage>
        <taxon>Eukaryota</taxon>
        <taxon>Viridiplantae</taxon>
        <taxon>Streptophyta</taxon>
        <taxon>Embryophyta</taxon>
        <taxon>Marchantiophyta</taxon>
        <taxon>Marchantiopsida</taxon>
        <taxon>Marchantiidae</taxon>
        <taxon>Marchantiales</taxon>
        <taxon>Ricciaceae</taxon>
        <taxon>Riccia</taxon>
    </lineage>
</organism>
<accession>A0ABD3HVH8</accession>
<dbReference type="AlphaFoldDB" id="A0ABD3HVH8"/>
<feature type="compositionally biased region" description="Acidic residues" evidence="1">
    <location>
        <begin position="440"/>
        <end position="451"/>
    </location>
</feature>
<feature type="region of interest" description="Disordered" evidence="1">
    <location>
        <begin position="402"/>
        <end position="463"/>
    </location>
</feature>
<dbReference type="Proteomes" id="UP001633002">
    <property type="component" value="Unassembled WGS sequence"/>
</dbReference>
<dbReference type="EMBL" id="JBJQOH010000003">
    <property type="protein sequence ID" value="KAL3694091.1"/>
    <property type="molecule type" value="Genomic_DNA"/>
</dbReference>
<reference evidence="2 3" key="1">
    <citation type="submission" date="2024-09" db="EMBL/GenBank/DDBJ databases">
        <title>Chromosome-scale assembly of Riccia sorocarpa.</title>
        <authorList>
            <person name="Paukszto L."/>
        </authorList>
    </citation>
    <scope>NUCLEOTIDE SEQUENCE [LARGE SCALE GENOMIC DNA]</scope>
    <source>
        <strain evidence="2">LP-2024</strain>
        <tissue evidence="2">Aerial parts of the thallus</tissue>
    </source>
</reference>
<sequence length="484" mass="53847">MARSRAKQPVRKRQLSPPIDLEVTESFLDKIVDGFQESAMMPGGVDIEKQKEGAEDLPPAKRVCAPRSKRAAVANDVASSSTLASGGQIVQHTAIPGAIVPFRTPLGITNAAQPGGSGIRFSELSVLSVNEFKPHLDLSRLKTDGIVRINGALFSGLGCYDLDISASGLHRIFTFPVMDECTSVVSAAKVEKNLLVMIGETLLKDAFDKIKPWFNCDLEQPRNDGWFVEHFCRFSLEGRPHGEVLDKRTKYIIRHALKILGRQTLAYCSTRLAFLAMAHVDLQSPHLRPDWYEWLSAELKAKLLASTKTDRGSLAKFREGWTAVVELMKSNFLSAEARAGSCESTPLLLEACSSFGDIQAKWDAEKGQLVRETEMLKTELSKAQGQAEKNRLETEALKDELTRQQKEWEENSQKLSNEISKLHEDKQRIAGNEDSLLEVNMEEPPETEPPDPEALPYDPPKFTEEAEAPEVLLCFYLFLTDFGS</sequence>
<name>A0ABD3HVH8_9MARC</name>
<feature type="compositionally biased region" description="Basic and acidic residues" evidence="1">
    <location>
        <begin position="402"/>
        <end position="412"/>
    </location>
</feature>
<evidence type="ECO:0000313" key="3">
    <source>
        <dbReference type="Proteomes" id="UP001633002"/>
    </source>
</evidence>
<protein>
    <submittedName>
        <fullName evidence="2">Uncharacterized protein</fullName>
    </submittedName>
</protein>
<gene>
    <name evidence="2" type="ORF">R1sor_007742</name>
</gene>
<comment type="caution">
    <text evidence="2">The sequence shown here is derived from an EMBL/GenBank/DDBJ whole genome shotgun (WGS) entry which is preliminary data.</text>
</comment>
<evidence type="ECO:0000256" key="1">
    <source>
        <dbReference type="SAM" id="MobiDB-lite"/>
    </source>
</evidence>